<reference evidence="2" key="1">
    <citation type="journal article" date="2011" name="PLoS Genet.">
        <title>Genomic analysis of the necrotrophic fungal pathogens Sclerotinia sclerotiorum and Botrytis cinerea.</title>
        <authorList>
            <person name="Amselem J."/>
            <person name="Cuomo C.A."/>
            <person name="van Kan J.A."/>
            <person name="Viaud M."/>
            <person name="Benito E.P."/>
            <person name="Couloux A."/>
            <person name="Coutinho P.M."/>
            <person name="de Vries R.P."/>
            <person name="Dyer P.S."/>
            <person name="Fillinger S."/>
            <person name="Fournier E."/>
            <person name="Gout L."/>
            <person name="Hahn M."/>
            <person name="Kohn L."/>
            <person name="Lapalu N."/>
            <person name="Plummer K.M."/>
            <person name="Pradier J.M."/>
            <person name="Quevillon E."/>
            <person name="Sharon A."/>
            <person name="Simon A."/>
            <person name="ten Have A."/>
            <person name="Tudzynski B."/>
            <person name="Tudzynski P."/>
            <person name="Wincker P."/>
            <person name="Andrew M."/>
            <person name="Anthouard V."/>
            <person name="Beever R.E."/>
            <person name="Beffa R."/>
            <person name="Benoit I."/>
            <person name="Bouzid O."/>
            <person name="Brault B."/>
            <person name="Chen Z."/>
            <person name="Choquer M."/>
            <person name="Collemare J."/>
            <person name="Cotton P."/>
            <person name="Danchin E.G."/>
            <person name="Da Silva C."/>
            <person name="Gautier A."/>
            <person name="Giraud C."/>
            <person name="Giraud T."/>
            <person name="Gonzalez C."/>
            <person name="Grossetete S."/>
            <person name="Guldener U."/>
            <person name="Henrissat B."/>
            <person name="Howlett B.J."/>
            <person name="Kodira C."/>
            <person name="Kretschmer M."/>
            <person name="Lappartient A."/>
            <person name="Leroch M."/>
            <person name="Levis C."/>
            <person name="Mauceli E."/>
            <person name="Neuveglise C."/>
            <person name="Oeser B."/>
            <person name="Pearson M."/>
            <person name="Poulain J."/>
            <person name="Poussereau N."/>
            <person name="Quesneville H."/>
            <person name="Rascle C."/>
            <person name="Schumacher J."/>
            <person name="Segurens B."/>
            <person name="Sexton A."/>
            <person name="Silva E."/>
            <person name="Sirven C."/>
            <person name="Soanes D.M."/>
            <person name="Talbot N.J."/>
            <person name="Templeton M."/>
            <person name="Yandava C."/>
            <person name="Yarden O."/>
            <person name="Zeng Q."/>
            <person name="Rollins J.A."/>
            <person name="Lebrun M.H."/>
            <person name="Dickman M."/>
        </authorList>
    </citation>
    <scope>NUCLEOTIDE SEQUENCE [LARGE SCALE GENOMIC DNA]</scope>
    <source>
        <strain evidence="2">ATCC 18683 / 1980 / Ss-1</strain>
    </source>
</reference>
<sequence length="74" mass="8846">MQLAWLVELNRYRYRIPRDFGIFWDRKKHLAPENMIYPKPQASRGYQNKKATAQSLIHQHVTPAYPVSDTNYLL</sequence>
<dbReference type="EMBL" id="CH476623">
    <property type="protein sequence ID" value="EDN99426.1"/>
    <property type="molecule type" value="Genomic_DNA"/>
</dbReference>
<organism evidence="1 2">
    <name type="scientific">Sclerotinia sclerotiorum (strain ATCC 18683 / 1980 / Ss-1)</name>
    <name type="common">White mold</name>
    <name type="synonym">Whetzelinia sclerotiorum</name>
    <dbReference type="NCBI Taxonomy" id="665079"/>
    <lineage>
        <taxon>Eukaryota</taxon>
        <taxon>Fungi</taxon>
        <taxon>Dikarya</taxon>
        <taxon>Ascomycota</taxon>
        <taxon>Pezizomycotina</taxon>
        <taxon>Leotiomycetes</taxon>
        <taxon>Helotiales</taxon>
        <taxon>Sclerotiniaceae</taxon>
        <taxon>Sclerotinia</taxon>
    </lineage>
</organism>
<evidence type="ECO:0000313" key="2">
    <source>
        <dbReference type="Proteomes" id="UP000001312"/>
    </source>
</evidence>
<keyword evidence="2" id="KW-1185">Reference proteome</keyword>
<dbReference type="KEGG" id="ssl:SS1G_02280"/>
<dbReference type="InParanoid" id="A7EAE8"/>
<dbReference type="HOGENOM" id="CLU_2689287_0_0_1"/>
<dbReference type="AlphaFoldDB" id="A7EAE8"/>
<proteinExistence type="predicted"/>
<evidence type="ECO:0000313" key="1">
    <source>
        <dbReference type="EMBL" id="EDN99426.1"/>
    </source>
</evidence>
<dbReference type="GeneID" id="5492570"/>
<gene>
    <name evidence="1" type="ORF">SS1G_02280</name>
</gene>
<dbReference type="RefSeq" id="XP_001596064.1">
    <property type="nucleotide sequence ID" value="XM_001596014.1"/>
</dbReference>
<dbReference type="Proteomes" id="UP000001312">
    <property type="component" value="Unassembled WGS sequence"/>
</dbReference>
<protein>
    <submittedName>
        <fullName evidence="1">Uncharacterized protein</fullName>
    </submittedName>
</protein>
<name>A7EAE8_SCLS1</name>
<accession>A7EAE8</accession>